<protein>
    <submittedName>
        <fullName evidence="1">Uncharacterized protein</fullName>
    </submittedName>
</protein>
<comment type="caution">
    <text evidence="1">The sequence shown here is derived from an EMBL/GenBank/DDBJ whole genome shotgun (WGS) entry which is preliminary data.</text>
</comment>
<evidence type="ECO:0000313" key="2">
    <source>
        <dbReference type="Proteomes" id="UP001159641"/>
    </source>
</evidence>
<proteinExistence type="predicted"/>
<dbReference type="Proteomes" id="UP001159641">
    <property type="component" value="Unassembled WGS sequence"/>
</dbReference>
<reference evidence="1 2" key="1">
    <citation type="submission" date="2022-11" db="EMBL/GenBank/DDBJ databases">
        <title>Whole genome sequence of Eschrichtius robustus ER-17-0199.</title>
        <authorList>
            <person name="Bruniche-Olsen A."/>
            <person name="Black A.N."/>
            <person name="Fields C.J."/>
            <person name="Walden K."/>
            <person name="Dewoody J.A."/>
        </authorList>
    </citation>
    <scope>NUCLEOTIDE SEQUENCE [LARGE SCALE GENOMIC DNA]</scope>
    <source>
        <strain evidence="1">ER-17-0199</strain>
        <tissue evidence="1">Blubber</tissue>
    </source>
</reference>
<organism evidence="1 2">
    <name type="scientific">Eschrichtius robustus</name>
    <name type="common">California gray whale</name>
    <name type="synonym">Eschrichtius gibbosus</name>
    <dbReference type="NCBI Taxonomy" id="9764"/>
    <lineage>
        <taxon>Eukaryota</taxon>
        <taxon>Metazoa</taxon>
        <taxon>Chordata</taxon>
        <taxon>Craniata</taxon>
        <taxon>Vertebrata</taxon>
        <taxon>Euteleostomi</taxon>
        <taxon>Mammalia</taxon>
        <taxon>Eutheria</taxon>
        <taxon>Laurasiatheria</taxon>
        <taxon>Artiodactyla</taxon>
        <taxon>Whippomorpha</taxon>
        <taxon>Cetacea</taxon>
        <taxon>Mysticeti</taxon>
        <taxon>Eschrichtiidae</taxon>
        <taxon>Eschrichtius</taxon>
    </lineage>
</organism>
<sequence>MEFFLSAPFGFTPGDADVAPNTCSGPSDTVLCDPQCCPAVAKCSWGSEERSVGGSRIKILFQKANLVMPQLSGIRL</sequence>
<dbReference type="EMBL" id="JAIQCJ010000492">
    <property type="protein sequence ID" value="KAJ8796250.1"/>
    <property type="molecule type" value="Genomic_DNA"/>
</dbReference>
<dbReference type="AlphaFoldDB" id="A0AB34HZT6"/>
<accession>A0AB34HZT6</accession>
<name>A0AB34HZT6_ESCRO</name>
<keyword evidence="2" id="KW-1185">Reference proteome</keyword>
<evidence type="ECO:0000313" key="1">
    <source>
        <dbReference type="EMBL" id="KAJ8796250.1"/>
    </source>
</evidence>
<gene>
    <name evidence="1" type="ORF">J1605_018047</name>
</gene>